<keyword evidence="1" id="KW-0812">Transmembrane</keyword>
<evidence type="ECO:0000313" key="2">
    <source>
        <dbReference type="EMBL" id="GAA2172515.1"/>
    </source>
</evidence>
<dbReference type="Proteomes" id="UP001501599">
    <property type="component" value="Unassembled WGS sequence"/>
</dbReference>
<feature type="transmembrane region" description="Helical" evidence="1">
    <location>
        <begin position="91"/>
        <end position="111"/>
    </location>
</feature>
<organism evidence="2 3">
    <name type="scientific">Agrococcus versicolor</name>
    <dbReference type="NCBI Taxonomy" id="501482"/>
    <lineage>
        <taxon>Bacteria</taxon>
        <taxon>Bacillati</taxon>
        <taxon>Actinomycetota</taxon>
        <taxon>Actinomycetes</taxon>
        <taxon>Micrococcales</taxon>
        <taxon>Microbacteriaceae</taxon>
        <taxon>Agrococcus</taxon>
    </lineage>
</organism>
<evidence type="ECO:0000313" key="3">
    <source>
        <dbReference type="Proteomes" id="UP001501599"/>
    </source>
</evidence>
<sequence length="158" mass="15808">MPRILIAVSRVVLVLLAALSVVGQVVVVPAMAQEVANEAPTAARFVAAYAVAGVTAIVCAQIALVCTWLLLARVARRTIFDARALRCVDGIVAAAVVATLVAVVVATHAIAAVGGGIGIAIALAVVVLACAAVALLVGVMRGLLVEATGLRADLEAVI</sequence>
<proteinExistence type="predicted"/>
<dbReference type="Pfam" id="PF11188">
    <property type="entry name" value="DUF2975"/>
    <property type="match status" value="1"/>
</dbReference>
<comment type="caution">
    <text evidence="2">The sequence shown here is derived from an EMBL/GenBank/DDBJ whole genome shotgun (WGS) entry which is preliminary data.</text>
</comment>
<dbReference type="RefSeq" id="WP_344341257.1">
    <property type="nucleotide sequence ID" value="NZ_BAAAQT010000005.1"/>
</dbReference>
<accession>A0ABN3ANZ3</accession>
<feature type="transmembrane region" description="Helical" evidence="1">
    <location>
        <begin position="48"/>
        <end position="71"/>
    </location>
</feature>
<evidence type="ECO:0000256" key="1">
    <source>
        <dbReference type="SAM" id="Phobius"/>
    </source>
</evidence>
<protein>
    <submittedName>
        <fullName evidence="2">DUF2975 domain-containing protein</fullName>
    </submittedName>
</protein>
<keyword evidence="1" id="KW-0472">Membrane</keyword>
<keyword evidence="1" id="KW-1133">Transmembrane helix</keyword>
<dbReference type="EMBL" id="BAAAQT010000005">
    <property type="protein sequence ID" value="GAA2172515.1"/>
    <property type="molecule type" value="Genomic_DNA"/>
</dbReference>
<gene>
    <name evidence="2" type="ORF">GCM10009846_10770</name>
</gene>
<name>A0ABN3ANZ3_9MICO</name>
<keyword evidence="3" id="KW-1185">Reference proteome</keyword>
<feature type="transmembrane region" description="Helical" evidence="1">
    <location>
        <begin position="117"/>
        <end position="139"/>
    </location>
</feature>
<reference evidence="2 3" key="1">
    <citation type="journal article" date="2019" name="Int. J. Syst. Evol. Microbiol.">
        <title>The Global Catalogue of Microorganisms (GCM) 10K type strain sequencing project: providing services to taxonomists for standard genome sequencing and annotation.</title>
        <authorList>
            <consortium name="The Broad Institute Genomics Platform"/>
            <consortium name="The Broad Institute Genome Sequencing Center for Infectious Disease"/>
            <person name="Wu L."/>
            <person name="Ma J."/>
        </authorList>
    </citation>
    <scope>NUCLEOTIDE SEQUENCE [LARGE SCALE GENOMIC DNA]</scope>
    <source>
        <strain evidence="2 3">JCM 16026</strain>
    </source>
</reference>
<dbReference type="InterPro" id="IPR021354">
    <property type="entry name" value="DUF2975"/>
</dbReference>